<proteinExistence type="predicted"/>
<evidence type="ECO:0008006" key="3">
    <source>
        <dbReference type="Google" id="ProtNLM"/>
    </source>
</evidence>
<feature type="transmembrane region" description="Helical" evidence="1">
    <location>
        <begin position="250"/>
        <end position="267"/>
    </location>
</feature>
<gene>
    <name evidence="2" type="ORF">ENV52_06660</name>
</gene>
<feature type="transmembrane region" description="Helical" evidence="1">
    <location>
        <begin position="176"/>
        <end position="201"/>
    </location>
</feature>
<feature type="transmembrane region" description="Helical" evidence="1">
    <location>
        <begin position="390"/>
        <end position="411"/>
    </location>
</feature>
<feature type="transmembrane region" description="Helical" evidence="1">
    <location>
        <begin position="21"/>
        <end position="40"/>
    </location>
</feature>
<accession>A0A7V6DPN7</accession>
<comment type="caution">
    <text evidence="2">The sequence shown here is derived from an EMBL/GenBank/DDBJ whole genome shotgun (WGS) entry which is preliminary data.</text>
</comment>
<feature type="transmembrane region" description="Helical" evidence="1">
    <location>
        <begin position="468"/>
        <end position="484"/>
    </location>
</feature>
<reference evidence="2" key="1">
    <citation type="journal article" date="2020" name="mSystems">
        <title>Genome- and Community-Level Interaction Insights into Carbon Utilization and Element Cycling Functions of Hydrothermarchaeota in Hydrothermal Sediment.</title>
        <authorList>
            <person name="Zhou Z."/>
            <person name="Liu Y."/>
            <person name="Xu W."/>
            <person name="Pan J."/>
            <person name="Luo Z.H."/>
            <person name="Li M."/>
        </authorList>
    </citation>
    <scope>NUCLEOTIDE SEQUENCE [LARGE SCALE GENOMIC DNA]</scope>
    <source>
        <strain evidence="2">SpSt-767</strain>
    </source>
</reference>
<feature type="transmembrane region" description="Helical" evidence="1">
    <location>
        <begin position="423"/>
        <end position="448"/>
    </location>
</feature>
<feature type="transmembrane region" description="Helical" evidence="1">
    <location>
        <begin position="136"/>
        <end position="164"/>
    </location>
</feature>
<evidence type="ECO:0000256" key="1">
    <source>
        <dbReference type="SAM" id="Phobius"/>
    </source>
</evidence>
<evidence type="ECO:0000313" key="2">
    <source>
        <dbReference type="EMBL" id="HHS29366.1"/>
    </source>
</evidence>
<keyword evidence="1" id="KW-0812">Transmembrane</keyword>
<dbReference type="AlphaFoldDB" id="A0A7V6DPN7"/>
<sequence length="760" mass="84492">MKERIGAGTRFLSQPRRAWPWVIFALGLGVFLSFQVSLVSSPYRYRSLPVEADDAYSYIVKTPELMQYLFQDSPALKDLRPQVTPSPHDPYPLAIEKWTRHVRFYTQYHPLYSLGLWALVKGEGISYEDAYRQMSILGSLGLAAIISFLLVTLAGPSAAGLALASIAPLVFPGQDIIPAGIYSVVPSTLSLGIGLLMFAYLARREGRPGLTFYGLNLLAMGLHPMGLPFTGLAVLFGIACRYPQEKFRCLQGFAPSLVLMALFWVLIHRVPPFTMVPLPTPHGFDYVREVLGNFEKLVFFYPKVFLLENGWPRGLFFLSKTPWWLVALTQTLGVCLGIISLRLRASSWRKAVFLAAVLLLAPVVFTLGAAALLLLILWRGLSDPESGRPRLLLSALSVLFAGMVISCFYVLPDGPSNVLDRTYVFWALSAAAVLGRGLMLMATAPGLGQVLPRFAPVSLENWTASRPWFWRVLLSAFVIFCLLPQKVRDYNLMSIVRQSSIDRYDMVMEVTQPRWVLRETSPADVILYDRDDTECILPFFLTHGCLSRRAVYLPYLPLPPGLAFDPARVKFLVGTNPYLRLCQTLTPQGQPTSEPYVQLITLKNYLALPPGATLTLELASATRPEALEVLNLPGNLASPGQHLLLTRHANGETWNKDLSLPPGVWTTWSFPVNSGGSLTVSNPDKKQTVALGGLRLQPGSNPHWQWPWDGVDKVTWDNPSASQCQSFSPPRDISFQGRTYRLIPLMDKGASVVWKLALMP</sequence>
<organism evidence="2">
    <name type="scientific">Desulfobacca acetoxidans</name>
    <dbReference type="NCBI Taxonomy" id="60893"/>
    <lineage>
        <taxon>Bacteria</taxon>
        <taxon>Pseudomonadati</taxon>
        <taxon>Thermodesulfobacteriota</taxon>
        <taxon>Desulfobaccia</taxon>
        <taxon>Desulfobaccales</taxon>
        <taxon>Desulfobaccaceae</taxon>
        <taxon>Desulfobacca</taxon>
    </lineage>
</organism>
<feature type="transmembrane region" description="Helical" evidence="1">
    <location>
        <begin position="321"/>
        <end position="339"/>
    </location>
</feature>
<protein>
    <recommendedName>
        <fullName evidence="3">Glycosyltransferase RgtA/B/C/D-like domain-containing protein</fullName>
    </recommendedName>
</protein>
<feature type="transmembrane region" description="Helical" evidence="1">
    <location>
        <begin position="351"/>
        <end position="378"/>
    </location>
</feature>
<name>A0A7V6DPN7_9BACT</name>
<dbReference type="EMBL" id="DTGR01000106">
    <property type="protein sequence ID" value="HHS29366.1"/>
    <property type="molecule type" value="Genomic_DNA"/>
</dbReference>
<keyword evidence="1" id="KW-1133">Transmembrane helix</keyword>
<feature type="transmembrane region" description="Helical" evidence="1">
    <location>
        <begin position="213"/>
        <end position="238"/>
    </location>
</feature>
<keyword evidence="1" id="KW-0472">Membrane</keyword>